<proteinExistence type="predicted"/>
<dbReference type="InterPro" id="IPR007325">
    <property type="entry name" value="KFase/CYL"/>
</dbReference>
<sequence length="262" mass="27403">MSLLDALTDGHRIADLSQPLENGMPSSPTHPPFRFALAQRHGDVVREDGLTGSHELITMGGHVGTHMDAVSHVAADGVLHGGVPVAQALERGRYRVGGIEAVPPILCRGVLFDIPRLRAVPRLGPGEAVTAEDLAATGLEVRAGDVALVRTGWAQLWDRPADYLGGEGGVPGLDASGARWLAERGVRAVGGDTIALEQTSPEAGLGRLPVHRILLQENGINIIEVMNLEELSAAGPAEFLFVCAPLPVVGATGAPVRPLAVW</sequence>
<comment type="caution">
    <text evidence="1">The sequence shown here is derived from an EMBL/GenBank/DDBJ whole genome shotgun (WGS) entry which is preliminary data.</text>
</comment>
<protein>
    <submittedName>
        <fullName evidence="1">Cyclase family protein</fullName>
    </submittedName>
</protein>
<dbReference type="RefSeq" id="WP_237334755.1">
    <property type="nucleotide sequence ID" value="NZ_BAABCM010000001.1"/>
</dbReference>
<dbReference type="Pfam" id="PF04199">
    <property type="entry name" value="Cyclase"/>
    <property type="match status" value="1"/>
</dbReference>
<dbReference type="Proteomes" id="UP001501624">
    <property type="component" value="Unassembled WGS sequence"/>
</dbReference>
<name>A0ABP7HNP8_9PSEU</name>
<evidence type="ECO:0000313" key="1">
    <source>
        <dbReference type="EMBL" id="GAA3796856.1"/>
    </source>
</evidence>
<organism evidence="1 2">
    <name type="scientific">Amycolatopsis tucumanensis</name>
    <dbReference type="NCBI Taxonomy" id="401106"/>
    <lineage>
        <taxon>Bacteria</taxon>
        <taxon>Bacillati</taxon>
        <taxon>Actinomycetota</taxon>
        <taxon>Actinomycetes</taxon>
        <taxon>Pseudonocardiales</taxon>
        <taxon>Pseudonocardiaceae</taxon>
        <taxon>Amycolatopsis</taxon>
    </lineage>
</organism>
<keyword evidence="2" id="KW-1185">Reference proteome</keyword>
<evidence type="ECO:0000313" key="2">
    <source>
        <dbReference type="Proteomes" id="UP001501624"/>
    </source>
</evidence>
<dbReference type="SUPFAM" id="SSF102198">
    <property type="entry name" value="Putative cyclase"/>
    <property type="match status" value="1"/>
</dbReference>
<dbReference type="PANTHER" id="PTHR34861">
    <property type="match status" value="1"/>
</dbReference>
<dbReference type="Gene3D" id="3.50.30.50">
    <property type="entry name" value="Putative cyclase"/>
    <property type="match status" value="1"/>
</dbReference>
<dbReference type="InterPro" id="IPR037175">
    <property type="entry name" value="KFase_sf"/>
</dbReference>
<accession>A0ABP7HNP8</accession>
<dbReference type="PANTHER" id="PTHR34861:SF10">
    <property type="entry name" value="CYCLASE"/>
    <property type="match status" value="1"/>
</dbReference>
<dbReference type="EMBL" id="BAABCM010000001">
    <property type="protein sequence ID" value="GAA3796856.1"/>
    <property type="molecule type" value="Genomic_DNA"/>
</dbReference>
<gene>
    <name evidence="1" type="ORF">GCM10022380_12560</name>
</gene>
<reference evidence="2" key="1">
    <citation type="journal article" date="2019" name="Int. J. Syst. Evol. Microbiol.">
        <title>The Global Catalogue of Microorganisms (GCM) 10K type strain sequencing project: providing services to taxonomists for standard genome sequencing and annotation.</title>
        <authorList>
            <consortium name="The Broad Institute Genomics Platform"/>
            <consortium name="The Broad Institute Genome Sequencing Center for Infectious Disease"/>
            <person name="Wu L."/>
            <person name="Ma J."/>
        </authorList>
    </citation>
    <scope>NUCLEOTIDE SEQUENCE [LARGE SCALE GENOMIC DNA]</scope>
    <source>
        <strain evidence="2">JCM 17017</strain>
    </source>
</reference>